<evidence type="ECO:0000256" key="1">
    <source>
        <dbReference type="SAM" id="Phobius"/>
    </source>
</evidence>
<keyword evidence="3" id="KW-1185">Reference proteome</keyword>
<reference evidence="2 3" key="1">
    <citation type="journal article" date="2020" name="Mol. Biol. Evol.">
        <title>Distinct Expression and Methylation Patterns for Genes with Different Fates following a Single Whole-Genome Duplication in Flowering Plants.</title>
        <authorList>
            <person name="Shi T."/>
            <person name="Rahmani R.S."/>
            <person name="Gugger P.F."/>
            <person name="Wang M."/>
            <person name="Li H."/>
            <person name="Zhang Y."/>
            <person name="Li Z."/>
            <person name="Wang Q."/>
            <person name="Van de Peer Y."/>
            <person name="Marchal K."/>
            <person name="Chen J."/>
        </authorList>
    </citation>
    <scope>NUCLEOTIDE SEQUENCE [LARGE SCALE GENOMIC DNA]</scope>
    <source>
        <tissue evidence="2">Leaf</tissue>
    </source>
</reference>
<feature type="transmembrane region" description="Helical" evidence="1">
    <location>
        <begin position="24"/>
        <end position="45"/>
    </location>
</feature>
<keyword evidence="1" id="KW-0812">Transmembrane</keyword>
<sequence>MKIKEKHSRYLLRSYIEDNRKTKWCLALGYNYAVDFLLLVVRVMINVSKNDLETELF</sequence>
<dbReference type="EMBL" id="DUZY01000005">
    <property type="protein sequence ID" value="DAD38961.1"/>
    <property type="molecule type" value="Genomic_DNA"/>
</dbReference>
<accession>A0A822Z5L9</accession>
<organism evidence="2 3">
    <name type="scientific">Nelumbo nucifera</name>
    <name type="common">Sacred lotus</name>
    <dbReference type="NCBI Taxonomy" id="4432"/>
    <lineage>
        <taxon>Eukaryota</taxon>
        <taxon>Viridiplantae</taxon>
        <taxon>Streptophyta</taxon>
        <taxon>Embryophyta</taxon>
        <taxon>Tracheophyta</taxon>
        <taxon>Spermatophyta</taxon>
        <taxon>Magnoliopsida</taxon>
        <taxon>Proteales</taxon>
        <taxon>Nelumbonaceae</taxon>
        <taxon>Nelumbo</taxon>
    </lineage>
</organism>
<name>A0A822Z5L9_NELNU</name>
<comment type="caution">
    <text evidence="2">The sequence shown here is derived from an EMBL/GenBank/DDBJ whole genome shotgun (WGS) entry which is preliminary data.</text>
</comment>
<dbReference type="AlphaFoldDB" id="A0A822Z5L9"/>
<proteinExistence type="predicted"/>
<dbReference type="Proteomes" id="UP000607653">
    <property type="component" value="Unassembled WGS sequence"/>
</dbReference>
<gene>
    <name evidence="2" type="ORF">HUJ06_013283</name>
</gene>
<evidence type="ECO:0000313" key="2">
    <source>
        <dbReference type="EMBL" id="DAD38961.1"/>
    </source>
</evidence>
<evidence type="ECO:0000313" key="3">
    <source>
        <dbReference type="Proteomes" id="UP000607653"/>
    </source>
</evidence>
<protein>
    <submittedName>
        <fullName evidence="2">Uncharacterized protein</fullName>
    </submittedName>
</protein>
<keyword evidence="1" id="KW-1133">Transmembrane helix</keyword>
<keyword evidence="1" id="KW-0472">Membrane</keyword>